<keyword evidence="3 5" id="KW-1133">Transmembrane helix</keyword>
<feature type="transmembrane region" description="Helical" evidence="5">
    <location>
        <begin position="156"/>
        <end position="182"/>
    </location>
</feature>
<dbReference type="OrthoDB" id="9990906at2759"/>
<keyword evidence="4 5" id="KW-0472">Membrane</keyword>
<feature type="transmembrane region" description="Helical" evidence="5">
    <location>
        <begin position="40"/>
        <end position="65"/>
    </location>
</feature>
<proteinExistence type="predicted"/>
<dbReference type="InterPro" id="IPR052954">
    <property type="entry name" value="GPCR-Ligand_Int"/>
</dbReference>
<dbReference type="PROSITE" id="PS50262">
    <property type="entry name" value="G_PROTEIN_RECEP_F1_2"/>
    <property type="match status" value="1"/>
</dbReference>
<dbReference type="PRINTS" id="PR00237">
    <property type="entry name" value="GPCRRHODOPSN"/>
</dbReference>
<gene>
    <name evidence="7" type="ORF">GPM918_LOCUS10571</name>
    <name evidence="8" type="ORF">SRO942_LOCUS10572</name>
</gene>
<feature type="transmembrane region" description="Helical" evidence="5">
    <location>
        <begin position="277"/>
        <end position="294"/>
    </location>
</feature>
<dbReference type="EMBL" id="CAJOBC010002094">
    <property type="protein sequence ID" value="CAF3715242.1"/>
    <property type="molecule type" value="Genomic_DNA"/>
</dbReference>
<dbReference type="AlphaFoldDB" id="A0A814CCV9"/>
<keyword evidence="9" id="KW-1185">Reference proteome</keyword>
<comment type="caution">
    <text evidence="7">The sequence shown here is derived from an EMBL/GenBank/DDBJ whole genome shotgun (WGS) entry which is preliminary data.</text>
</comment>
<evidence type="ECO:0000256" key="4">
    <source>
        <dbReference type="ARBA" id="ARBA00023136"/>
    </source>
</evidence>
<dbReference type="Gene3D" id="1.20.1070.10">
    <property type="entry name" value="Rhodopsin 7-helix transmembrane proteins"/>
    <property type="match status" value="1"/>
</dbReference>
<dbReference type="Pfam" id="PF00001">
    <property type="entry name" value="7tm_1"/>
    <property type="match status" value="1"/>
</dbReference>
<evidence type="ECO:0000256" key="1">
    <source>
        <dbReference type="ARBA" id="ARBA00004370"/>
    </source>
</evidence>
<evidence type="ECO:0000259" key="6">
    <source>
        <dbReference type="PROSITE" id="PS50262"/>
    </source>
</evidence>
<sequence>MNRDGTTKLIKMNLTIDQRSNYHKDDQDRAKFYLWYADHIVYGVFGPFIAVIGLIGSTMSCLVFYRKTLRKKSCSIYFFVLAVADLLCLLCIQIHFVLPVYNYNVLIKTNFLCKLFVFGIYFSFDLANYLLTACSIDRALVVLCPIKCRKFCRPKIAYIITTVLIIVIALLNIHFLYGFVIIDVYHRPLDYMNKTIPEITRHCHCRTDVIPYAKFFNIYDSYFDVIKSNLIPFMIMIVCNFIIIVRVFKSSRLRHSSRRADIITHRKSKRKHEKDRQLTLMLVGSAMAFLFLTLPTEINDIIQSHGNKQQITRLLSEKRNYFITAHLATLSHLNYAIHFYIYTLTGEVFRQQLVKLWPISICWPYLIQAIRKSRTTRTTSSSAKSINNYKGTRMVNLSMRTTAAEFTL</sequence>
<evidence type="ECO:0000256" key="5">
    <source>
        <dbReference type="SAM" id="Phobius"/>
    </source>
</evidence>
<dbReference type="SMART" id="SM01381">
    <property type="entry name" value="7TM_GPCR_Srsx"/>
    <property type="match status" value="1"/>
</dbReference>
<name>A0A814CCV9_9BILA</name>
<evidence type="ECO:0000256" key="3">
    <source>
        <dbReference type="ARBA" id="ARBA00022989"/>
    </source>
</evidence>
<feature type="transmembrane region" description="Helical" evidence="5">
    <location>
        <begin position="77"/>
        <end position="98"/>
    </location>
</feature>
<protein>
    <recommendedName>
        <fullName evidence="6">G-protein coupled receptors family 1 profile domain-containing protein</fullName>
    </recommendedName>
</protein>
<evidence type="ECO:0000313" key="8">
    <source>
        <dbReference type="EMBL" id="CAF3715242.1"/>
    </source>
</evidence>
<dbReference type="GO" id="GO:0004930">
    <property type="term" value="F:G protein-coupled receptor activity"/>
    <property type="evidence" value="ECO:0007669"/>
    <property type="project" value="InterPro"/>
</dbReference>
<dbReference type="PANTHER" id="PTHR46641">
    <property type="entry name" value="FMRFAMIDE RECEPTOR-RELATED"/>
    <property type="match status" value="1"/>
</dbReference>
<dbReference type="EMBL" id="CAJNOQ010002094">
    <property type="protein sequence ID" value="CAF0938390.1"/>
    <property type="molecule type" value="Genomic_DNA"/>
</dbReference>
<dbReference type="Proteomes" id="UP000681722">
    <property type="component" value="Unassembled WGS sequence"/>
</dbReference>
<evidence type="ECO:0000313" key="7">
    <source>
        <dbReference type="EMBL" id="CAF0938390.1"/>
    </source>
</evidence>
<feature type="domain" description="G-protein coupled receptors family 1 profile" evidence="6">
    <location>
        <begin position="56"/>
        <end position="342"/>
    </location>
</feature>
<evidence type="ECO:0000256" key="2">
    <source>
        <dbReference type="ARBA" id="ARBA00022692"/>
    </source>
</evidence>
<feature type="transmembrane region" description="Helical" evidence="5">
    <location>
        <begin position="230"/>
        <end position="248"/>
    </location>
</feature>
<comment type="subcellular location">
    <subcellularLocation>
        <location evidence="1">Membrane</location>
    </subcellularLocation>
</comment>
<dbReference type="Proteomes" id="UP000663829">
    <property type="component" value="Unassembled WGS sequence"/>
</dbReference>
<accession>A0A814CCV9</accession>
<dbReference type="InterPro" id="IPR017452">
    <property type="entry name" value="GPCR_Rhodpsn_7TM"/>
</dbReference>
<dbReference type="SUPFAM" id="SSF81321">
    <property type="entry name" value="Family A G protein-coupled receptor-like"/>
    <property type="match status" value="1"/>
</dbReference>
<keyword evidence="2 5" id="KW-0812">Transmembrane</keyword>
<dbReference type="GO" id="GO:0016020">
    <property type="term" value="C:membrane"/>
    <property type="evidence" value="ECO:0007669"/>
    <property type="project" value="UniProtKB-SubCell"/>
</dbReference>
<feature type="transmembrane region" description="Helical" evidence="5">
    <location>
        <begin position="118"/>
        <end position="144"/>
    </location>
</feature>
<dbReference type="InterPro" id="IPR000276">
    <property type="entry name" value="GPCR_Rhodpsn"/>
</dbReference>
<organism evidence="7 9">
    <name type="scientific">Didymodactylos carnosus</name>
    <dbReference type="NCBI Taxonomy" id="1234261"/>
    <lineage>
        <taxon>Eukaryota</taxon>
        <taxon>Metazoa</taxon>
        <taxon>Spiralia</taxon>
        <taxon>Gnathifera</taxon>
        <taxon>Rotifera</taxon>
        <taxon>Eurotatoria</taxon>
        <taxon>Bdelloidea</taxon>
        <taxon>Philodinida</taxon>
        <taxon>Philodinidae</taxon>
        <taxon>Didymodactylos</taxon>
    </lineage>
</organism>
<reference evidence="7" key="1">
    <citation type="submission" date="2021-02" db="EMBL/GenBank/DDBJ databases">
        <authorList>
            <person name="Nowell W R."/>
        </authorList>
    </citation>
    <scope>NUCLEOTIDE SEQUENCE</scope>
</reference>
<evidence type="ECO:0000313" key="9">
    <source>
        <dbReference type="Proteomes" id="UP000663829"/>
    </source>
</evidence>